<dbReference type="SUPFAM" id="SSF57716">
    <property type="entry name" value="Glucocorticoid receptor-like (DNA-binding domain)"/>
    <property type="match status" value="2"/>
</dbReference>
<feature type="domain" description="PDZ" evidence="7">
    <location>
        <begin position="597"/>
        <end position="624"/>
    </location>
</feature>
<dbReference type="InterPro" id="IPR001478">
    <property type="entry name" value="PDZ"/>
</dbReference>
<dbReference type="Proteomes" id="UP001054945">
    <property type="component" value="Unassembled WGS sequence"/>
</dbReference>
<evidence type="ECO:0000256" key="5">
    <source>
        <dbReference type="PROSITE-ProRule" id="PRU00125"/>
    </source>
</evidence>
<keyword evidence="4 5" id="KW-0440">LIM domain</keyword>
<protein>
    <submittedName>
        <fullName evidence="8">LIM domain kinase 1</fullName>
    </submittedName>
</protein>
<comment type="caution">
    <text evidence="8">The sequence shown here is derived from an EMBL/GenBank/DDBJ whole genome shotgun (WGS) entry which is preliminary data.</text>
</comment>
<dbReference type="SUPFAM" id="SSF50156">
    <property type="entry name" value="PDZ domain-like"/>
    <property type="match status" value="1"/>
</dbReference>
<proteinExistence type="predicted"/>
<dbReference type="PANTHER" id="PTHR24207">
    <property type="entry name" value="ZYX102 PROTEIN"/>
    <property type="match status" value="1"/>
</dbReference>
<dbReference type="GO" id="GO:0001725">
    <property type="term" value="C:stress fiber"/>
    <property type="evidence" value="ECO:0007669"/>
    <property type="project" value="TreeGrafter"/>
</dbReference>
<dbReference type="Pfam" id="PF00412">
    <property type="entry name" value="LIM"/>
    <property type="match status" value="2"/>
</dbReference>
<gene>
    <name evidence="8" type="primary">LIMK1</name>
    <name evidence="8" type="ORF">CEXT_738971</name>
</gene>
<sequence length="752" mass="87255">MDNELASMEHFAYTLFAYEYKGSEAFNILLNSLNSEECLILKRAWKTLIKMNDIYGKIFHYYFEKLDDDYFLYSKRDFAVFVLVKSSKFCRSPSFYNFLLVCLFMRSLLQSQPECLLLHQIVAKCLFIVFKEQYADFFMANGGLVGMRKYFDEIKEDLRSFVSRHANSENGGILIPTFEDVFKIVTEFDEYDFMEFGIGDSELEYVYDYHPFDEILIIRDTLKLPESPVTLNIEDENYKIEYLLHELGNSSVEAVFVCKQLKADELVMLPRCCLNQTQRPVREPRTRVIHQQVKVWSPLVVYVSTTFPYQDPPCDSSKYERCVLEPKMSEPSCSPQNLTTSSLPEVKKTLCVPMLSVSLQKRKIKFACHLVLSLKKKHKVHGLLNKYTSTIDFAKKEIRRQCWKINLDSDMPICSGCYENIDDEDDCVQACDKDWHSICFKISTLRQCSVCQHQVIGSFFEKDGLIYCQKDYWNKFGEECHDCKQFISGPVMVAGDHKFHPECFKCDNCRNYIGDGESFALVERSRLYCAACYKKQMAPLSQRLPFTKEPHSIKLVEIPAHSESSNKKVKISVGCCQNQKLQHGFHELHISDVVLNKDLMSLHIGDRILEVNGKPLQNNSLEEASLFVFLNYKKLIQSRDKPVQLTVEHEPAVLIRSQSMNFSSILDSSQFLSSNEQVLPKCSLSHRPDKQRLRRSASLPRSFISKSLNGHQHDLTRTRSFRIQPKNQQIFRPSDLVLGKLLGRGFLDKHFW</sequence>
<feature type="domain" description="LIM zinc-binding" evidence="6">
    <location>
        <begin position="478"/>
        <end position="539"/>
    </location>
</feature>
<dbReference type="InterPro" id="IPR001781">
    <property type="entry name" value="Znf_LIM"/>
</dbReference>
<evidence type="ECO:0000256" key="1">
    <source>
        <dbReference type="ARBA" id="ARBA00022723"/>
    </source>
</evidence>
<keyword evidence="8" id="KW-0418">Kinase</keyword>
<accession>A0AAV4WB08</accession>
<organism evidence="8 9">
    <name type="scientific">Caerostris extrusa</name>
    <name type="common">Bark spider</name>
    <name type="synonym">Caerostris bankana</name>
    <dbReference type="NCBI Taxonomy" id="172846"/>
    <lineage>
        <taxon>Eukaryota</taxon>
        <taxon>Metazoa</taxon>
        <taxon>Ecdysozoa</taxon>
        <taxon>Arthropoda</taxon>
        <taxon>Chelicerata</taxon>
        <taxon>Arachnida</taxon>
        <taxon>Araneae</taxon>
        <taxon>Araneomorphae</taxon>
        <taxon>Entelegynae</taxon>
        <taxon>Araneoidea</taxon>
        <taxon>Araneidae</taxon>
        <taxon>Caerostris</taxon>
    </lineage>
</organism>
<dbReference type="GO" id="GO:0016301">
    <property type="term" value="F:kinase activity"/>
    <property type="evidence" value="ECO:0007669"/>
    <property type="project" value="UniProtKB-KW"/>
</dbReference>
<keyword evidence="8" id="KW-0808">Transferase</keyword>
<keyword evidence="1 5" id="KW-0479">Metal-binding</keyword>
<dbReference type="EMBL" id="BPLR01015887">
    <property type="protein sequence ID" value="GIY79423.1"/>
    <property type="molecule type" value="Genomic_DNA"/>
</dbReference>
<evidence type="ECO:0000259" key="6">
    <source>
        <dbReference type="PROSITE" id="PS50023"/>
    </source>
</evidence>
<dbReference type="GO" id="GO:0005925">
    <property type="term" value="C:focal adhesion"/>
    <property type="evidence" value="ECO:0007669"/>
    <property type="project" value="TreeGrafter"/>
</dbReference>
<evidence type="ECO:0000256" key="3">
    <source>
        <dbReference type="ARBA" id="ARBA00022833"/>
    </source>
</evidence>
<evidence type="ECO:0000259" key="7">
    <source>
        <dbReference type="PROSITE" id="PS50106"/>
    </source>
</evidence>
<dbReference type="AlphaFoldDB" id="A0AAV4WB08"/>
<dbReference type="GO" id="GO:0046872">
    <property type="term" value="F:metal ion binding"/>
    <property type="evidence" value="ECO:0007669"/>
    <property type="project" value="UniProtKB-KW"/>
</dbReference>
<dbReference type="InterPro" id="IPR036034">
    <property type="entry name" value="PDZ_sf"/>
</dbReference>
<keyword evidence="3 5" id="KW-0862">Zinc</keyword>
<dbReference type="PROSITE" id="PS50106">
    <property type="entry name" value="PDZ"/>
    <property type="match status" value="1"/>
</dbReference>
<keyword evidence="2" id="KW-0677">Repeat</keyword>
<evidence type="ECO:0000313" key="8">
    <source>
        <dbReference type="EMBL" id="GIY79423.1"/>
    </source>
</evidence>
<keyword evidence="9" id="KW-1185">Reference proteome</keyword>
<dbReference type="PANTHER" id="PTHR24207:SF2">
    <property type="entry name" value="ZYX102 PROTEIN"/>
    <property type="match status" value="1"/>
</dbReference>
<dbReference type="SMART" id="SM00132">
    <property type="entry name" value="LIM"/>
    <property type="match status" value="2"/>
</dbReference>
<evidence type="ECO:0000313" key="9">
    <source>
        <dbReference type="Proteomes" id="UP001054945"/>
    </source>
</evidence>
<name>A0AAV4WB08_CAEEX</name>
<reference evidence="8 9" key="1">
    <citation type="submission" date="2021-06" db="EMBL/GenBank/DDBJ databases">
        <title>Caerostris extrusa draft genome.</title>
        <authorList>
            <person name="Kono N."/>
            <person name="Arakawa K."/>
        </authorList>
    </citation>
    <scope>NUCLEOTIDE SEQUENCE [LARGE SCALE GENOMIC DNA]</scope>
</reference>
<dbReference type="Gene3D" id="2.10.110.10">
    <property type="entry name" value="Cysteine Rich Protein"/>
    <property type="match status" value="2"/>
</dbReference>
<dbReference type="Gene3D" id="2.30.42.10">
    <property type="match status" value="1"/>
</dbReference>
<evidence type="ECO:0000256" key="4">
    <source>
        <dbReference type="ARBA" id="ARBA00023038"/>
    </source>
</evidence>
<dbReference type="PROSITE" id="PS50023">
    <property type="entry name" value="LIM_DOMAIN_2"/>
    <property type="match status" value="1"/>
</dbReference>
<dbReference type="GO" id="GO:0098609">
    <property type="term" value="P:cell-cell adhesion"/>
    <property type="evidence" value="ECO:0007669"/>
    <property type="project" value="TreeGrafter"/>
</dbReference>
<dbReference type="CDD" id="cd09365">
    <property type="entry name" value="LIM2_LIMK"/>
    <property type="match status" value="1"/>
</dbReference>
<dbReference type="PROSITE" id="PS00478">
    <property type="entry name" value="LIM_DOMAIN_1"/>
    <property type="match status" value="1"/>
</dbReference>
<evidence type="ECO:0000256" key="2">
    <source>
        <dbReference type="ARBA" id="ARBA00022737"/>
    </source>
</evidence>